<dbReference type="EMBL" id="VOSL01000125">
    <property type="protein sequence ID" value="TXD32555.1"/>
    <property type="molecule type" value="Genomic_DNA"/>
</dbReference>
<evidence type="ECO:0000313" key="2">
    <source>
        <dbReference type="EMBL" id="TXD32555.1"/>
    </source>
</evidence>
<organism evidence="2 3">
    <name type="scientific">Lujinxingia vulgaris</name>
    <dbReference type="NCBI Taxonomy" id="2600176"/>
    <lineage>
        <taxon>Bacteria</taxon>
        <taxon>Deltaproteobacteria</taxon>
        <taxon>Bradymonadales</taxon>
        <taxon>Lujinxingiaceae</taxon>
        <taxon>Lujinxingia</taxon>
    </lineage>
</organism>
<feature type="region of interest" description="Disordered" evidence="1">
    <location>
        <begin position="37"/>
        <end position="60"/>
    </location>
</feature>
<dbReference type="AlphaFoldDB" id="A0A5C6X1D5"/>
<proteinExistence type="predicted"/>
<reference evidence="2 3" key="1">
    <citation type="submission" date="2019-08" db="EMBL/GenBank/DDBJ databases">
        <title>Bradymonadales sp. TMQ2.</title>
        <authorList>
            <person name="Liang Q."/>
        </authorList>
    </citation>
    <scope>NUCLEOTIDE SEQUENCE [LARGE SCALE GENOMIC DNA]</scope>
    <source>
        <strain evidence="2 3">TMQ2</strain>
    </source>
</reference>
<protein>
    <submittedName>
        <fullName evidence="2">Uncharacterized protein</fullName>
    </submittedName>
</protein>
<accession>A0A5C6X1D5</accession>
<dbReference type="Proteomes" id="UP000321046">
    <property type="component" value="Unassembled WGS sequence"/>
</dbReference>
<feature type="compositionally biased region" description="Low complexity" evidence="1">
    <location>
        <begin position="38"/>
        <end position="48"/>
    </location>
</feature>
<comment type="caution">
    <text evidence="2">The sequence shown here is derived from an EMBL/GenBank/DDBJ whole genome shotgun (WGS) entry which is preliminary data.</text>
</comment>
<gene>
    <name evidence="2" type="ORF">FRC96_17215</name>
</gene>
<evidence type="ECO:0000256" key="1">
    <source>
        <dbReference type="SAM" id="MobiDB-lite"/>
    </source>
</evidence>
<name>A0A5C6X1D5_9DELT</name>
<evidence type="ECO:0000313" key="3">
    <source>
        <dbReference type="Proteomes" id="UP000321046"/>
    </source>
</evidence>
<sequence>MARRAQRGAGVCARRRRNCAYQQRLAHALLDVQASPDARSGARGAAGALWRTHADAGSGQ</sequence>